<feature type="transmembrane region" description="Helical" evidence="1">
    <location>
        <begin position="150"/>
        <end position="169"/>
    </location>
</feature>
<keyword evidence="3" id="KW-0012">Acyltransferase</keyword>
<feature type="transmembrane region" description="Helical" evidence="1">
    <location>
        <begin position="233"/>
        <end position="251"/>
    </location>
</feature>
<dbReference type="Proteomes" id="UP000611945">
    <property type="component" value="Unassembled WGS sequence"/>
</dbReference>
<reference evidence="3 4" key="1">
    <citation type="submission" date="2020-08" db="EMBL/GenBank/DDBJ databases">
        <title>A Genomic Blueprint of the Chicken Gut Microbiome.</title>
        <authorList>
            <person name="Gilroy R."/>
            <person name="Ravi A."/>
            <person name="Getino M."/>
            <person name="Pursley I."/>
            <person name="Horton D.L."/>
            <person name="Alikhan N.-F."/>
            <person name="Baker D."/>
            <person name="Gharbi K."/>
            <person name="Hall N."/>
            <person name="Watson M."/>
            <person name="Adriaenssens E.M."/>
            <person name="Foster-Nyarko E."/>
            <person name="Jarju S."/>
            <person name="Secka A."/>
            <person name="Antonio M."/>
            <person name="Oren A."/>
            <person name="Chaudhuri R."/>
            <person name="La Ragione R.M."/>
            <person name="Hildebrand F."/>
            <person name="Pallen M.J."/>
        </authorList>
    </citation>
    <scope>NUCLEOTIDE SEQUENCE [LARGE SCALE GENOMIC DNA]</scope>
    <source>
        <strain evidence="3 4">Sa2CUA2</strain>
    </source>
</reference>
<feature type="domain" description="Acyltransferase 3" evidence="2">
    <location>
        <begin position="13"/>
        <end position="314"/>
    </location>
</feature>
<dbReference type="EMBL" id="JACSQG010000004">
    <property type="protein sequence ID" value="MBD7977617.1"/>
    <property type="molecule type" value="Genomic_DNA"/>
</dbReference>
<keyword evidence="4" id="KW-1185">Reference proteome</keyword>
<feature type="transmembrane region" description="Helical" evidence="1">
    <location>
        <begin position="37"/>
        <end position="57"/>
    </location>
</feature>
<feature type="transmembrane region" description="Helical" evidence="1">
    <location>
        <begin position="175"/>
        <end position="196"/>
    </location>
</feature>
<feature type="transmembrane region" description="Helical" evidence="1">
    <location>
        <begin position="69"/>
        <end position="93"/>
    </location>
</feature>
<feature type="transmembrane region" description="Helical" evidence="1">
    <location>
        <begin position="208"/>
        <end position="227"/>
    </location>
</feature>
<feature type="transmembrane region" description="Helical" evidence="1">
    <location>
        <begin position="258"/>
        <end position="277"/>
    </location>
</feature>
<keyword evidence="1" id="KW-0812">Transmembrane</keyword>
<evidence type="ECO:0000313" key="4">
    <source>
        <dbReference type="Proteomes" id="UP000611945"/>
    </source>
</evidence>
<dbReference type="Pfam" id="PF01757">
    <property type="entry name" value="Acyl_transf_3"/>
    <property type="match status" value="1"/>
</dbReference>
<name>A0ABR8TPC0_9PSED</name>
<dbReference type="PANTHER" id="PTHR23028:SF131">
    <property type="entry name" value="BLR2367 PROTEIN"/>
    <property type="match status" value="1"/>
</dbReference>
<comment type="caution">
    <text evidence="3">The sequence shown here is derived from an EMBL/GenBank/DDBJ whole genome shotgun (WGS) entry which is preliminary data.</text>
</comment>
<evidence type="ECO:0000259" key="2">
    <source>
        <dbReference type="Pfam" id="PF01757"/>
    </source>
</evidence>
<keyword evidence="1" id="KW-1133">Transmembrane helix</keyword>
<evidence type="ECO:0000313" key="3">
    <source>
        <dbReference type="EMBL" id="MBD7977617.1"/>
    </source>
</evidence>
<dbReference type="GO" id="GO:0016746">
    <property type="term" value="F:acyltransferase activity"/>
    <property type="evidence" value="ECO:0007669"/>
    <property type="project" value="UniProtKB-KW"/>
</dbReference>
<evidence type="ECO:0000256" key="1">
    <source>
        <dbReference type="SAM" id="Phobius"/>
    </source>
</evidence>
<feature type="transmembrane region" description="Helical" evidence="1">
    <location>
        <begin position="117"/>
        <end position="138"/>
    </location>
</feature>
<sequence length="358" mass="39535">MPSAAPLIPDKLDSIQLLRALAASAVVIYHIPLFRNGAWGVDIFFVISGFIMALVTAHSTRHFLTKRIIRVLPLYWLGTLGVFAIALLLPSLLDNTTADLEGLIKSLLFIPYQKGEYVQPLLFLGWTLNFEMFFYALFALSMAINHRHRLLICSLMIAVLVLLGHVMKFDAVVPAFYTDAILLEFIFGMGCYALYARTAAWRASLTTGMRWALVLLGVACLACMPFSDVLDPLLGRAGYWGIPALFGFLAIVHGLSSIRLPTAVVLIGDASFSLYLFHPYVMKAFGKVVPVFDTPSALAYLTTPLAIGLCYLVAIIMYRRVEVPITDCLRAVFLDRRPAVRTPARVPVPVPSKAKPVL</sequence>
<dbReference type="PANTHER" id="PTHR23028">
    <property type="entry name" value="ACETYLTRANSFERASE"/>
    <property type="match status" value="1"/>
</dbReference>
<keyword evidence="3" id="KW-0808">Transferase</keyword>
<dbReference type="InterPro" id="IPR050879">
    <property type="entry name" value="Acyltransferase_3"/>
</dbReference>
<dbReference type="RefSeq" id="WP_251836388.1">
    <property type="nucleotide sequence ID" value="NZ_JACSQG010000004.1"/>
</dbReference>
<feature type="transmembrane region" description="Helical" evidence="1">
    <location>
        <begin position="297"/>
        <end position="318"/>
    </location>
</feature>
<protein>
    <submittedName>
        <fullName evidence="3">Acyltransferase</fullName>
    </submittedName>
</protein>
<keyword evidence="1" id="KW-0472">Membrane</keyword>
<proteinExistence type="predicted"/>
<gene>
    <name evidence="3" type="ORF">H9642_10490</name>
</gene>
<dbReference type="InterPro" id="IPR002656">
    <property type="entry name" value="Acyl_transf_3_dom"/>
</dbReference>
<organism evidence="3 4">
    <name type="scientific">Serpens gallinarum</name>
    <dbReference type="NCBI Taxonomy" id="2763075"/>
    <lineage>
        <taxon>Bacteria</taxon>
        <taxon>Pseudomonadati</taxon>
        <taxon>Pseudomonadota</taxon>
        <taxon>Gammaproteobacteria</taxon>
        <taxon>Pseudomonadales</taxon>
        <taxon>Pseudomonadaceae</taxon>
        <taxon>Pseudomonas</taxon>
    </lineage>
</organism>
<accession>A0ABR8TPC0</accession>